<evidence type="ECO:0000313" key="2">
    <source>
        <dbReference type="EMBL" id="GIX87238.1"/>
    </source>
</evidence>
<evidence type="ECO:0000256" key="1">
    <source>
        <dbReference type="SAM" id="MobiDB-lite"/>
    </source>
</evidence>
<accession>A0AAV4NRD4</accession>
<feature type="region of interest" description="Disordered" evidence="1">
    <location>
        <begin position="15"/>
        <end position="49"/>
    </location>
</feature>
<dbReference type="AlphaFoldDB" id="A0AAV4NRD4"/>
<dbReference type="EMBL" id="BPLQ01001983">
    <property type="protein sequence ID" value="GIX87238.1"/>
    <property type="molecule type" value="Genomic_DNA"/>
</dbReference>
<reference evidence="2 3" key="1">
    <citation type="submission" date="2021-06" db="EMBL/GenBank/DDBJ databases">
        <title>Caerostris darwini draft genome.</title>
        <authorList>
            <person name="Kono N."/>
            <person name="Arakawa K."/>
        </authorList>
    </citation>
    <scope>NUCLEOTIDE SEQUENCE [LARGE SCALE GENOMIC DNA]</scope>
</reference>
<gene>
    <name evidence="2" type="ORF">CDAR_503591</name>
</gene>
<evidence type="ECO:0000313" key="3">
    <source>
        <dbReference type="Proteomes" id="UP001054837"/>
    </source>
</evidence>
<dbReference type="Proteomes" id="UP001054837">
    <property type="component" value="Unassembled WGS sequence"/>
</dbReference>
<protein>
    <submittedName>
        <fullName evidence="2">Uncharacterized protein</fullName>
    </submittedName>
</protein>
<keyword evidence="3" id="KW-1185">Reference proteome</keyword>
<comment type="caution">
    <text evidence="2">The sequence shown here is derived from an EMBL/GenBank/DDBJ whole genome shotgun (WGS) entry which is preliminary data.</text>
</comment>
<organism evidence="2 3">
    <name type="scientific">Caerostris darwini</name>
    <dbReference type="NCBI Taxonomy" id="1538125"/>
    <lineage>
        <taxon>Eukaryota</taxon>
        <taxon>Metazoa</taxon>
        <taxon>Ecdysozoa</taxon>
        <taxon>Arthropoda</taxon>
        <taxon>Chelicerata</taxon>
        <taxon>Arachnida</taxon>
        <taxon>Araneae</taxon>
        <taxon>Araneomorphae</taxon>
        <taxon>Entelegynae</taxon>
        <taxon>Araneoidea</taxon>
        <taxon>Araneidae</taxon>
        <taxon>Caerostris</taxon>
    </lineage>
</organism>
<name>A0AAV4NRD4_9ARAC</name>
<proteinExistence type="predicted"/>
<sequence length="127" mass="14858">MALFRERWCPRPTPTLIAQHREKTARQWNSNKKRDQSNNGLGNKRFQWGDRGAGMGGNCKPCIPVNCNRPCPTYSTIPHPPLFFPCLVLSRPKMEFSDSKKDCQYPRLSSHLRTDTRTLQVWERNIW</sequence>